<accession>A0A330G6B2</accession>
<dbReference type="EMBL" id="QMDH01000038">
    <property type="protein sequence ID" value="RAZ64260.1"/>
    <property type="molecule type" value="Genomic_DNA"/>
</dbReference>
<dbReference type="AlphaFoldDB" id="A0A330G6B2"/>
<keyword evidence="1" id="KW-0472">Membrane</keyword>
<evidence type="ECO:0000313" key="2">
    <source>
        <dbReference type="EMBL" id="RAZ64260.1"/>
    </source>
</evidence>
<comment type="caution">
    <text evidence="2">The sequence shown here is derived from an EMBL/GenBank/DDBJ whole genome shotgun (WGS) entry which is preliminary data.</text>
</comment>
<gene>
    <name evidence="2" type="ORF">DP202_18110</name>
</gene>
<evidence type="ECO:0000256" key="1">
    <source>
        <dbReference type="SAM" id="Phobius"/>
    </source>
</evidence>
<keyword evidence="1" id="KW-0812">Transmembrane</keyword>
<dbReference type="Proteomes" id="UP000251576">
    <property type="component" value="Unassembled WGS sequence"/>
</dbReference>
<feature type="transmembrane region" description="Helical" evidence="1">
    <location>
        <begin position="7"/>
        <end position="25"/>
    </location>
</feature>
<evidence type="ECO:0000313" key="3">
    <source>
        <dbReference type="Proteomes" id="UP000251576"/>
    </source>
</evidence>
<proteinExistence type="predicted"/>
<keyword evidence="1" id="KW-1133">Transmembrane helix</keyword>
<sequence>MGLSLEKITTFIAYWLAVALAWFGAISPEKVALYVGSVCAIFTALTNYWFKRKTWRYLQSLGLDKKSIRELNH</sequence>
<name>A0A330G6B2_ENTCL</name>
<feature type="transmembrane region" description="Helical" evidence="1">
    <location>
        <begin position="31"/>
        <end position="50"/>
    </location>
</feature>
<reference evidence="2 3" key="1">
    <citation type="submission" date="2018-06" db="EMBL/GenBank/DDBJ databases">
        <title>ACT-28, a chromosomally-encoded AmpC with carbapenemase activity from Enterobacter kobei.</title>
        <authorList>
            <person name="Jousset A.B."/>
            <person name="Oueslati S."/>
            <person name="Bernabeu S."/>
            <person name="Takissian J."/>
            <person name="Creton E."/>
            <person name="Vogel A."/>
            <person name="Cotellon G."/>
            <person name="Bonnin R.A."/>
            <person name="Dortet L."/>
            <person name="Naas T."/>
        </authorList>
    </citation>
    <scope>NUCLEOTIDE SEQUENCE [LARGE SCALE GENOMIC DNA]</scope>
    <source>
        <strain evidence="2 3">99B3</strain>
    </source>
</reference>
<dbReference type="RefSeq" id="WP_045331864.1">
    <property type="nucleotide sequence ID" value="NZ_CABMNQ010000038.1"/>
</dbReference>
<protein>
    <submittedName>
        <fullName evidence="2">Primosomal protein</fullName>
    </submittedName>
</protein>
<organism evidence="2 3">
    <name type="scientific">Enterobacter cloacae</name>
    <dbReference type="NCBI Taxonomy" id="550"/>
    <lineage>
        <taxon>Bacteria</taxon>
        <taxon>Pseudomonadati</taxon>
        <taxon>Pseudomonadota</taxon>
        <taxon>Gammaproteobacteria</taxon>
        <taxon>Enterobacterales</taxon>
        <taxon>Enterobacteriaceae</taxon>
        <taxon>Enterobacter</taxon>
        <taxon>Enterobacter cloacae complex</taxon>
    </lineage>
</organism>